<evidence type="ECO:0000259" key="10">
    <source>
        <dbReference type="Pfam" id="PF01406"/>
    </source>
</evidence>
<keyword evidence="9" id="KW-0963">Cytoplasm</keyword>
<dbReference type="GO" id="GO:0005524">
    <property type="term" value="F:ATP binding"/>
    <property type="evidence" value="ECO:0007669"/>
    <property type="project" value="UniProtKB-UniRule"/>
</dbReference>
<sequence length="463" mass="51879">MVLRLFNTLSRRVEDFIPLSPPRVSMYACGPTVYDAAHIGNFRTYLLADILLRTLTRAGYQVTYVQNITDVGHLMGDGDVGEDKVLEGARREGLSALEISQKYLALFVEDGAKLNIIPPAHWVKATEHINEQIAFIKALEEKGYAYHTSDGIYFDTFRFSHYGAPAGLDVGGLLEGARVPKNAEKKNATDFALWKFSQKTSVPVLPVGKRAMEWDSPWGVGFPGWHIECSAMSTHYLGEHFDIHMGGVDLLLHHTNELAQNEARFGHSAVNYWVHNEFVLVDGKKMSKSLGNTYTMSDIEKRELSPLAYRYLTMQTHYRQQMNFNWDALTAANNARERLSRIVRDAPSGGMAPEKSLAAFDQKICNDLDTPGALEVLWSVCRQDSLSPAEKRAFALSADEVLGLGITKSEEKEIPKEVRELARQREEARQDGDFSAADALRKKIRQLGYTVNDTLEGPKLLPL</sequence>
<dbReference type="PANTHER" id="PTHR10890:SF3">
    <property type="entry name" value="CYSTEINE--TRNA LIGASE, CYTOPLASMIC"/>
    <property type="match status" value="1"/>
</dbReference>
<dbReference type="GO" id="GO:0005829">
    <property type="term" value="C:cytosol"/>
    <property type="evidence" value="ECO:0007669"/>
    <property type="project" value="TreeGrafter"/>
</dbReference>
<dbReference type="STRING" id="1802440.A2569_00300"/>
<feature type="binding site" evidence="9">
    <location>
        <position position="257"/>
    </location>
    <ligand>
        <name>Zn(2+)</name>
        <dbReference type="ChEBI" id="CHEBI:29105"/>
    </ligand>
</feature>
<dbReference type="AlphaFoldDB" id="A0A1G2QJS6"/>
<dbReference type="EMBL" id="MHTL01000010">
    <property type="protein sequence ID" value="OHA60708.1"/>
    <property type="molecule type" value="Genomic_DNA"/>
</dbReference>
<gene>
    <name evidence="9" type="primary">cysS</name>
    <name evidence="12" type="ORF">A2569_00300</name>
</gene>
<feature type="binding site" evidence="9">
    <location>
        <position position="288"/>
    </location>
    <ligand>
        <name>ATP</name>
        <dbReference type="ChEBI" id="CHEBI:30616"/>
    </ligand>
</feature>
<feature type="binding site" evidence="9">
    <location>
        <position position="29"/>
    </location>
    <ligand>
        <name>Zn(2+)</name>
        <dbReference type="ChEBI" id="CHEBI:29105"/>
    </ligand>
</feature>
<dbReference type="SUPFAM" id="SSF52374">
    <property type="entry name" value="Nucleotidylyl transferase"/>
    <property type="match status" value="1"/>
</dbReference>
<dbReference type="InterPro" id="IPR014729">
    <property type="entry name" value="Rossmann-like_a/b/a_fold"/>
</dbReference>
<evidence type="ECO:0000256" key="5">
    <source>
        <dbReference type="ARBA" id="ARBA00022833"/>
    </source>
</evidence>
<dbReference type="PANTHER" id="PTHR10890">
    <property type="entry name" value="CYSTEINYL-TRNA SYNTHETASE"/>
    <property type="match status" value="1"/>
</dbReference>
<dbReference type="InterPro" id="IPR024909">
    <property type="entry name" value="Cys-tRNA/MSH_ligase"/>
</dbReference>
<feature type="binding site" evidence="9">
    <location>
        <position position="229"/>
    </location>
    <ligand>
        <name>Zn(2+)</name>
        <dbReference type="ChEBI" id="CHEBI:29105"/>
    </ligand>
</feature>
<proteinExistence type="inferred from homology"/>
<feature type="domain" description="Cysteinyl-tRNA ligase anticodon binding" evidence="11">
    <location>
        <begin position="413"/>
        <end position="453"/>
    </location>
</feature>
<keyword evidence="4 9" id="KW-0547">Nucleotide-binding</keyword>
<keyword evidence="5 9" id="KW-0862">Zinc</keyword>
<dbReference type="CDD" id="cd00672">
    <property type="entry name" value="CysRS_core"/>
    <property type="match status" value="1"/>
</dbReference>
<dbReference type="GO" id="GO:0004817">
    <property type="term" value="F:cysteine-tRNA ligase activity"/>
    <property type="evidence" value="ECO:0007669"/>
    <property type="project" value="UniProtKB-UniRule"/>
</dbReference>
<evidence type="ECO:0000256" key="6">
    <source>
        <dbReference type="ARBA" id="ARBA00022840"/>
    </source>
</evidence>
<evidence type="ECO:0000256" key="7">
    <source>
        <dbReference type="ARBA" id="ARBA00022917"/>
    </source>
</evidence>
<keyword evidence="7 9" id="KW-0648">Protein biosynthesis</keyword>
<evidence type="ECO:0000256" key="4">
    <source>
        <dbReference type="ARBA" id="ARBA00022741"/>
    </source>
</evidence>
<evidence type="ECO:0000256" key="8">
    <source>
        <dbReference type="ARBA" id="ARBA00023146"/>
    </source>
</evidence>
<comment type="caution">
    <text evidence="12">The sequence shown here is derived from an EMBL/GenBank/DDBJ whole genome shotgun (WGS) entry which is preliminary data.</text>
</comment>
<dbReference type="InterPro" id="IPR032678">
    <property type="entry name" value="tRNA-synt_1_cat_dom"/>
</dbReference>
<evidence type="ECO:0000256" key="3">
    <source>
        <dbReference type="ARBA" id="ARBA00022723"/>
    </source>
</evidence>
<dbReference type="GO" id="GO:0006423">
    <property type="term" value="P:cysteinyl-tRNA aminoacylation"/>
    <property type="evidence" value="ECO:0007669"/>
    <property type="project" value="UniProtKB-UniRule"/>
</dbReference>
<dbReference type="Gene3D" id="3.40.50.620">
    <property type="entry name" value="HUPs"/>
    <property type="match status" value="1"/>
</dbReference>
<dbReference type="NCBIfam" id="TIGR00435">
    <property type="entry name" value="cysS"/>
    <property type="match status" value="1"/>
</dbReference>
<protein>
    <recommendedName>
        <fullName evidence="9">Cysteine--tRNA ligase</fullName>
        <ecNumber evidence="9">6.1.1.16</ecNumber>
    </recommendedName>
    <alternativeName>
        <fullName evidence="9">Cysteinyl-tRNA synthetase</fullName>
        <shortName evidence="9">CysRS</shortName>
    </alternativeName>
</protein>
<evidence type="ECO:0000256" key="9">
    <source>
        <dbReference type="HAMAP-Rule" id="MF_00041"/>
    </source>
</evidence>
<comment type="cofactor">
    <cofactor evidence="9">
        <name>Zn(2+)</name>
        <dbReference type="ChEBI" id="CHEBI:29105"/>
    </cofactor>
    <text evidence="9">Binds 1 zinc ion per subunit.</text>
</comment>
<dbReference type="HAMAP" id="MF_00041">
    <property type="entry name" value="Cys_tRNA_synth"/>
    <property type="match status" value="1"/>
</dbReference>
<dbReference type="GO" id="GO:0008270">
    <property type="term" value="F:zinc ion binding"/>
    <property type="evidence" value="ECO:0007669"/>
    <property type="project" value="UniProtKB-UniRule"/>
</dbReference>
<keyword evidence="8 9" id="KW-0030">Aminoacyl-tRNA synthetase</keyword>
<reference evidence="12 13" key="1">
    <citation type="journal article" date="2016" name="Nat. Commun.">
        <title>Thousands of microbial genomes shed light on interconnected biogeochemical processes in an aquifer system.</title>
        <authorList>
            <person name="Anantharaman K."/>
            <person name="Brown C.T."/>
            <person name="Hug L.A."/>
            <person name="Sharon I."/>
            <person name="Castelle C.J."/>
            <person name="Probst A.J."/>
            <person name="Thomas B.C."/>
            <person name="Singh A."/>
            <person name="Wilkins M.J."/>
            <person name="Karaoz U."/>
            <person name="Brodie E.L."/>
            <person name="Williams K.H."/>
            <person name="Hubbard S.S."/>
            <person name="Banfield J.F."/>
        </authorList>
    </citation>
    <scope>NUCLEOTIDE SEQUENCE [LARGE SCALE GENOMIC DNA]</scope>
</reference>
<comment type="similarity">
    <text evidence="9">Belongs to the class-I aminoacyl-tRNA synthetase family.</text>
</comment>
<evidence type="ECO:0000313" key="13">
    <source>
        <dbReference type="Proteomes" id="UP000177090"/>
    </source>
</evidence>
<dbReference type="Pfam" id="PF23493">
    <property type="entry name" value="CysS_C"/>
    <property type="match status" value="1"/>
</dbReference>
<dbReference type="InterPro" id="IPR015803">
    <property type="entry name" value="Cys-tRNA-ligase"/>
</dbReference>
<accession>A0A1G2QJS6</accession>
<dbReference type="PRINTS" id="PR00983">
    <property type="entry name" value="TRNASYNTHCYS"/>
</dbReference>
<organism evidence="12 13">
    <name type="scientific">Candidatus Vogelbacteria bacterium RIFOXYD1_FULL_51_18</name>
    <dbReference type="NCBI Taxonomy" id="1802440"/>
    <lineage>
        <taxon>Bacteria</taxon>
        <taxon>Candidatus Vogeliibacteriota</taxon>
    </lineage>
</organism>
<evidence type="ECO:0000313" key="12">
    <source>
        <dbReference type="EMBL" id="OHA60708.1"/>
    </source>
</evidence>
<feature type="domain" description="tRNA synthetases class I catalytic" evidence="10">
    <location>
        <begin position="18"/>
        <end position="333"/>
    </location>
</feature>
<feature type="short sequence motif" description="'HIGH' region" evidence="9">
    <location>
        <begin position="31"/>
        <end position="41"/>
    </location>
</feature>
<dbReference type="InterPro" id="IPR056411">
    <property type="entry name" value="CysS_C"/>
</dbReference>
<feature type="binding site" evidence="9">
    <location>
        <position position="253"/>
    </location>
    <ligand>
        <name>Zn(2+)</name>
        <dbReference type="ChEBI" id="CHEBI:29105"/>
    </ligand>
</feature>
<dbReference type="InterPro" id="IPR009080">
    <property type="entry name" value="tRNAsynth_Ia_anticodon-bd"/>
</dbReference>
<feature type="short sequence motif" description="'KMSKS' region" evidence="9">
    <location>
        <begin position="285"/>
        <end position="289"/>
    </location>
</feature>
<comment type="subunit">
    <text evidence="1 9">Monomer.</text>
</comment>
<dbReference type="Pfam" id="PF01406">
    <property type="entry name" value="tRNA-synt_1e"/>
    <property type="match status" value="1"/>
</dbReference>
<evidence type="ECO:0000259" key="11">
    <source>
        <dbReference type="Pfam" id="PF23493"/>
    </source>
</evidence>
<dbReference type="Proteomes" id="UP000177090">
    <property type="component" value="Unassembled WGS sequence"/>
</dbReference>
<keyword evidence="2 9" id="KW-0436">Ligase</keyword>
<evidence type="ECO:0000256" key="2">
    <source>
        <dbReference type="ARBA" id="ARBA00022598"/>
    </source>
</evidence>
<dbReference type="EC" id="6.1.1.16" evidence="9"/>
<keyword evidence="3 9" id="KW-0479">Metal-binding</keyword>
<evidence type="ECO:0000256" key="1">
    <source>
        <dbReference type="ARBA" id="ARBA00011245"/>
    </source>
</evidence>
<comment type="subcellular location">
    <subcellularLocation>
        <location evidence="9">Cytoplasm</location>
    </subcellularLocation>
</comment>
<dbReference type="SUPFAM" id="SSF47323">
    <property type="entry name" value="Anticodon-binding domain of a subclass of class I aminoacyl-tRNA synthetases"/>
    <property type="match status" value="1"/>
</dbReference>
<name>A0A1G2QJS6_9BACT</name>
<keyword evidence="6 9" id="KW-0067">ATP-binding</keyword>
<comment type="catalytic activity">
    <reaction evidence="9">
        <text>tRNA(Cys) + L-cysteine + ATP = L-cysteinyl-tRNA(Cys) + AMP + diphosphate</text>
        <dbReference type="Rhea" id="RHEA:17773"/>
        <dbReference type="Rhea" id="RHEA-COMP:9661"/>
        <dbReference type="Rhea" id="RHEA-COMP:9679"/>
        <dbReference type="ChEBI" id="CHEBI:30616"/>
        <dbReference type="ChEBI" id="CHEBI:33019"/>
        <dbReference type="ChEBI" id="CHEBI:35235"/>
        <dbReference type="ChEBI" id="CHEBI:78442"/>
        <dbReference type="ChEBI" id="CHEBI:78517"/>
        <dbReference type="ChEBI" id="CHEBI:456215"/>
        <dbReference type="EC" id="6.1.1.16"/>
    </reaction>
</comment>